<dbReference type="AlphaFoldDB" id="A0A017TFY3"/>
<evidence type="ECO:0000313" key="2">
    <source>
        <dbReference type="EMBL" id="EYF07837.1"/>
    </source>
</evidence>
<feature type="region of interest" description="Disordered" evidence="1">
    <location>
        <begin position="35"/>
        <end position="60"/>
    </location>
</feature>
<protein>
    <submittedName>
        <fullName evidence="2">Uncharacterized protein</fullName>
    </submittedName>
</protein>
<sequence length="60" mass="6616">MVHGRAPPPGEARGLGGLRVVCVVRVVRVMHRRRMVRRPEGRQAPQEGPRERWPGGALGA</sequence>
<name>A0A017TFY3_9BACT</name>
<evidence type="ECO:0000256" key="1">
    <source>
        <dbReference type="SAM" id="MobiDB-lite"/>
    </source>
</evidence>
<dbReference type="EMBL" id="ASRX01000006">
    <property type="protein sequence ID" value="EYF07837.1"/>
    <property type="molecule type" value="Genomic_DNA"/>
</dbReference>
<keyword evidence="3" id="KW-1185">Reference proteome</keyword>
<organism evidence="2 3">
    <name type="scientific">Chondromyces apiculatus DSM 436</name>
    <dbReference type="NCBI Taxonomy" id="1192034"/>
    <lineage>
        <taxon>Bacteria</taxon>
        <taxon>Pseudomonadati</taxon>
        <taxon>Myxococcota</taxon>
        <taxon>Polyangia</taxon>
        <taxon>Polyangiales</taxon>
        <taxon>Polyangiaceae</taxon>
        <taxon>Chondromyces</taxon>
    </lineage>
</organism>
<dbReference type="STRING" id="1192034.CAP_6859"/>
<evidence type="ECO:0000313" key="3">
    <source>
        <dbReference type="Proteomes" id="UP000019678"/>
    </source>
</evidence>
<comment type="caution">
    <text evidence="2">The sequence shown here is derived from an EMBL/GenBank/DDBJ whole genome shotgun (WGS) entry which is preliminary data.</text>
</comment>
<gene>
    <name evidence="2" type="ORF">CAP_6859</name>
</gene>
<dbReference type="Proteomes" id="UP000019678">
    <property type="component" value="Unassembled WGS sequence"/>
</dbReference>
<accession>A0A017TFY3</accession>
<proteinExistence type="predicted"/>
<reference evidence="2 3" key="1">
    <citation type="submission" date="2013-05" db="EMBL/GenBank/DDBJ databases">
        <title>Genome assembly of Chondromyces apiculatus DSM 436.</title>
        <authorList>
            <person name="Sharma G."/>
            <person name="Khatri I."/>
            <person name="Kaur C."/>
            <person name="Mayilraj S."/>
            <person name="Subramanian S."/>
        </authorList>
    </citation>
    <scope>NUCLEOTIDE SEQUENCE [LARGE SCALE GENOMIC DNA]</scope>
    <source>
        <strain evidence="2 3">DSM 436</strain>
    </source>
</reference>